<dbReference type="RefSeq" id="WP_025017204.1">
    <property type="nucleotide sequence ID" value="NZ_BAABQR010000019.1"/>
</dbReference>
<protein>
    <submittedName>
        <fullName evidence="1">Fructose-2,6-bisphosphatase</fullName>
    </submittedName>
</protein>
<organism evidence="1 2">
    <name type="scientific">Lactococcus lactis subsp. lactis</name>
    <name type="common">Streptococcus lactis</name>
    <dbReference type="NCBI Taxonomy" id="1360"/>
    <lineage>
        <taxon>Bacteria</taxon>
        <taxon>Bacillati</taxon>
        <taxon>Bacillota</taxon>
        <taxon>Bacilli</taxon>
        <taxon>Lactobacillales</taxon>
        <taxon>Streptococcaceae</taxon>
        <taxon>Lactococcus</taxon>
    </lineage>
</organism>
<evidence type="ECO:0000313" key="1">
    <source>
        <dbReference type="EMBL" id="GAM80656.1"/>
    </source>
</evidence>
<dbReference type="PATRIC" id="fig|1360.96.peg.1557"/>
<comment type="caution">
    <text evidence="1">The sequence shown here is derived from an EMBL/GenBank/DDBJ whole genome shotgun (WGS) entry which is preliminary data.</text>
</comment>
<sequence>MALITAQELLDENHIDSNYDEIATMNRLIHDASALIRGSISDSVTDEQIMDNLPDQYNRAVSALATRLYFSRDLSDGYGMGIQIMINQIRARMCEVLNGTT</sequence>
<name>A0A0B8QPS4_LACLL</name>
<dbReference type="Proteomes" id="UP000031847">
    <property type="component" value="Unassembled WGS sequence"/>
</dbReference>
<reference evidence="1 2" key="1">
    <citation type="submission" date="2015-01" db="EMBL/GenBank/DDBJ databases">
        <title>Lactococcus lactis subsp.lactis JCM 5805 whole genome shotgun sequence.</title>
        <authorList>
            <person name="Fujii T."/>
            <person name="Tomita Y."/>
            <person name="Ikushima S."/>
            <person name="Fujiwara D."/>
        </authorList>
    </citation>
    <scope>NUCLEOTIDE SEQUENCE [LARGE SCALE GENOMIC DNA]</scope>
    <source>
        <strain evidence="1 2">JCM 5805</strain>
    </source>
</reference>
<dbReference type="EMBL" id="BBSI01000026">
    <property type="protein sequence ID" value="GAM80656.1"/>
    <property type="molecule type" value="Genomic_DNA"/>
</dbReference>
<gene>
    <name evidence="1" type="ORF">JCM5805K_1770</name>
</gene>
<dbReference type="NCBIfam" id="TIGR01560">
    <property type="entry name" value="put_DNA_pack"/>
    <property type="match status" value="1"/>
</dbReference>
<dbReference type="InterPro" id="IPR006450">
    <property type="entry name" value="Phage_HK97_gp6-like"/>
</dbReference>
<accession>A0A0B8QPS4</accession>
<proteinExistence type="predicted"/>
<dbReference type="AlphaFoldDB" id="A0A0B8QPS4"/>
<evidence type="ECO:0000313" key="2">
    <source>
        <dbReference type="Proteomes" id="UP000031847"/>
    </source>
</evidence>